<evidence type="ECO:0000259" key="2">
    <source>
        <dbReference type="Pfam" id="PF01266"/>
    </source>
</evidence>
<dbReference type="PANTHER" id="PTHR13847:SF289">
    <property type="entry name" value="GLYCINE OXIDASE"/>
    <property type="match status" value="1"/>
</dbReference>
<name>A0ABX0QT91_9GAMM</name>
<comment type="caution">
    <text evidence="3">The sequence shown here is derived from an EMBL/GenBank/DDBJ whole genome shotgun (WGS) entry which is preliminary data.</text>
</comment>
<keyword evidence="1" id="KW-0560">Oxidoreductase</keyword>
<proteinExistence type="predicted"/>
<dbReference type="PANTHER" id="PTHR13847">
    <property type="entry name" value="SARCOSINE DEHYDROGENASE-RELATED"/>
    <property type="match status" value="1"/>
</dbReference>
<organism evidence="3 4">
    <name type="scientific">Candidatus Pantoea formicae</name>
    <dbReference type="NCBI Taxonomy" id="2608355"/>
    <lineage>
        <taxon>Bacteria</taxon>
        <taxon>Pseudomonadati</taxon>
        <taxon>Pseudomonadota</taxon>
        <taxon>Gammaproteobacteria</taxon>
        <taxon>Enterobacterales</taxon>
        <taxon>Erwiniaceae</taxon>
        <taxon>Pantoea</taxon>
    </lineage>
</organism>
<dbReference type="SUPFAM" id="SSF51905">
    <property type="entry name" value="FAD/NAD(P)-binding domain"/>
    <property type="match status" value="1"/>
</dbReference>
<protein>
    <submittedName>
        <fullName evidence="3">FAD-binding oxidoreductase</fullName>
    </submittedName>
</protein>
<dbReference type="Proteomes" id="UP000780690">
    <property type="component" value="Unassembled WGS sequence"/>
</dbReference>
<dbReference type="InterPro" id="IPR006076">
    <property type="entry name" value="FAD-dep_OxRdtase"/>
</dbReference>
<evidence type="ECO:0000313" key="3">
    <source>
        <dbReference type="EMBL" id="NIE98719.1"/>
    </source>
</evidence>
<evidence type="ECO:0000256" key="1">
    <source>
        <dbReference type="ARBA" id="ARBA00023002"/>
    </source>
</evidence>
<keyword evidence="4" id="KW-1185">Reference proteome</keyword>
<feature type="domain" description="FAD dependent oxidoreductase" evidence="2">
    <location>
        <begin position="5"/>
        <end position="355"/>
    </location>
</feature>
<gene>
    <name evidence="3" type="ORF">F3J38_01325</name>
</gene>
<dbReference type="Gene3D" id="3.50.50.60">
    <property type="entry name" value="FAD/NAD(P)-binding domain"/>
    <property type="match status" value="1"/>
</dbReference>
<dbReference type="Pfam" id="PF01266">
    <property type="entry name" value="DAO"/>
    <property type="match status" value="1"/>
</dbReference>
<reference evidence="3 4" key="1">
    <citation type="journal article" date="2019" name="bioRxiv">
        <title>Bacteria contribute to plant secondary compound degradation in a generalist herbivore system.</title>
        <authorList>
            <person name="Francoeur C.B."/>
            <person name="Khadempour L."/>
            <person name="Moreira-Soto R.D."/>
            <person name="Gotting K."/>
            <person name="Book A.J."/>
            <person name="Pinto-Tomas A.A."/>
            <person name="Keefover-Ring K."/>
            <person name="Currie C.R."/>
        </authorList>
    </citation>
    <scope>NUCLEOTIDE SEQUENCE [LARGE SCALE GENOMIC DNA]</scope>
    <source>
        <strain evidence="3 4">Acro-805</strain>
    </source>
</reference>
<dbReference type="RefSeq" id="WP_167134399.1">
    <property type="nucleotide sequence ID" value="NZ_VWXD01000001.1"/>
</dbReference>
<sequence length="400" mass="43659">MSTQKIAIIGGGVIGLAVARALALQGAQVTIFEQQLIGAGTSSTTFAWVNSNGKQPVSYHQLNALSMEEHARLQQSQPNGLRWLETCGTWEWAAEGEAQHRLQQRASSLQSLGYPAREVTLDELQREIPELRSQAVSGALWHFPTESVLHPALYLARLWSEARAQGAILHQHHTITRLSEQANGVTLHLENGEQWQGDRVVIATGRWANQLLDSLNLNLALLDTSKPNAIACSFLVRTAPQPLSLSANLISPQLNVRPDGGGRLLLQALALDDLADPGAPPPITGEIAQQFRERYQSLFADAGELQIEQIVVGQRARPADGLPAIGFVTPQQRVYLAVTHSGITLSPLIGKLVAQELLEDTPSALLGDFRPQRLLGRNVSEFAPIKRNFPAAQYSHFILK</sequence>
<evidence type="ECO:0000313" key="4">
    <source>
        <dbReference type="Proteomes" id="UP000780690"/>
    </source>
</evidence>
<dbReference type="InterPro" id="IPR036188">
    <property type="entry name" value="FAD/NAD-bd_sf"/>
</dbReference>
<dbReference type="EMBL" id="VWXD01000001">
    <property type="protein sequence ID" value="NIE98719.1"/>
    <property type="molecule type" value="Genomic_DNA"/>
</dbReference>
<dbReference type="Gene3D" id="3.30.9.10">
    <property type="entry name" value="D-Amino Acid Oxidase, subunit A, domain 2"/>
    <property type="match status" value="1"/>
</dbReference>
<accession>A0ABX0QT91</accession>